<accession>A0A6B9J5Q4</accession>
<protein>
    <submittedName>
        <fullName evidence="1">Uncharacterized protein</fullName>
    </submittedName>
</protein>
<gene>
    <name evidence="1" type="ORF">RL38J1_177</name>
</gene>
<name>A0A6B9J5Q4_9CAUD</name>
<organism evidence="1 2">
    <name type="scientific">Rhizobium phage RL38J1</name>
    <dbReference type="NCBI Taxonomy" id="2663232"/>
    <lineage>
        <taxon>Viruses</taxon>
        <taxon>Duplodnaviria</taxon>
        <taxon>Heunggongvirae</taxon>
        <taxon>Uroviricota</taxon>
        <taxon>Caudoviricetes</taxon>
        <taxon>Pootjesviridae</taxon>
        <taxon>Innesvirus</taxon>
        <taxon>Innesvirus RL38J1</taxon>
    </lineage>
</organism>
<sequence>MSERIAVSRGYCSYCNEQRDETGDLKHSIECSYSAAVDLDYMRDGERTKVFCPYLPSKLPTISFT</sequence>
<proteinExistence type="predicted"/>
<dbReference type="Proteomes" id="UP000436513">
    <property type="component" value="Segment"/>
</dbReference>
<evidence type="ECO:0000313" key="1">
    <source>
        <dbReference type="EMBL" id="QGZ14075.1"/>
    </source>
</evidence>
<keyword evidence="2" id="KW-1185">Reference proteome</keyword>
<evidence type="ECO:0000313" key="2">
    <source>
        <dbReference type="Proteomes" id="UP000436513"/>
    </source>
</evidence>
<dbReference type="EMBL" id="MN549360">
    <property type="protein sequence ID" value="QGZ14075.1"/>
    <property type="molecule type" value="Genomic_DNA"/>
</dbReference>
<reference evidence="1 2" key="1">
    <citation type="submission" date="2019-10" db="EMBL/GenBank/DDBJ databases">
        <title>Complete genome sequence of bacteriophage vB_RLeM_RL38JI.</title>
        <authorList>
            <person name="Gunathilake D."/>
            <person name="Bhat S."/>
            <person name="Yost C.K."/>
            <person name="Hynes M.F."/>
        </authorList>
    </citation>
    <scope>NUCLEOTIDE SEQUENCE [LARGE SCALE GENOMIC DNA]</scope>
</reference>